<dbReference type="Proteomes" id="UP000427842">
    <property type="component" value="Unassembled WGS sequence"/>
</dbReference>
<sequence length="168" mass="18737">MLEAFTDPMLKVQALITIIQEYGYDPDLRSVVNNSGAYANVRQNALVLIGTIVPDITFTSSTDAENLKDQLSYIFDAENYCITDRKIFLYFNDLQTAIQTVISENGYGLPELVTYETKVSLPAALIAQKLYQSGEYDDDIVLRNNANIKHPLFMPLTLEVLSGISDGN</sequence>
<keyword evidence="2" id="KW-1185">Reference proteome</keyword>
<gene>
    <name evidence="1" type="ORF">D3W54_15945</name>
</gene>
<geneLocation type="plasmid" evidence="1">
    <name>pKM01</name>
</geneLocation>
<accession>A0ABQ6VQS4</accession>
<keyword evidence="1" id="KW-0614">Plasmid</keyword>
<proteinExistence type="predicted"/>
<protein>
    <recommendedName>
        <fullName evidence="3">Bacteriophage protein</fullName>
    </recommendedName>
</protein>
<organism evidence="1 2">
    <name type="scientific">Komagataeibacter medellinensis</name>
    <dbReference type="NCBI Taxonomy" id="1177712"/>
    <lineage>
        <taxon>Bacteria</taxon>
        <taxon>Pseudomonadati</taxon>
        <taxon>Pseudomonadota</taxon>
        <taxon>Alphaproteobacteria</taxon>
        <taxon>Acetobacterales</taxon>
        <taxon>Acetobacteraceae</taxon>
        <taxon>Komagataeibacter</taxon>
    </lineage>
</organism>
<evidence type="ECO:0008006" key="3">
    <source>
        <dbReference type="Google" id="ProtNLM"/>
    </source>
</evidence>
<dbReference type="EMBL" id="QYAZ01000004">
    <property type="protein sequence ID" value="KAB8122200.1"/>
    <property type="molecule type" value="Genomic_DNA"/>
</dbReference>
<evidence type="ECO:0000313" key="2">
    <source>
        <dbReference type="Proteomes" id="UP000427842"/>
    </source>
</evidence>
<reference evidence="1 2" key="1">
    <citation type="submission" date="2018-09" db="EMBL/GenBank/DDBJ databases">
        <title>Genome sequence and characterization of the bcs clusters for the production of nanocellulose from the low pH resistant strain Komagataeibacter medellinensis ID13488.</title>
        <authorList>
            <person name="Hernandez-Arriaga A.M."/>
            <person name="Del Cerro C."/>
            <person name="Urbina L."/>
            <person name="Eceiza A."/>
            <person name="Retegi A."/>
            <person name="Prieto M.A."/>
        </authorList>
    </citation>
    <scope>NUCLEOTIDE SEQUENCE [LARGE SCALE GENOMIC DNA]</scope>
    <source>
        <strain evidence="1 2">ID13488</strain>
        <plasmid evidence="1">pKM01</plasmid>
    </source>
</reference>
<comment type="caution">
    <text evidence="1">The sequence shown here is derived from an EMBL/GenBank/DDBJ whole genome shotgun (WGS) entry which is preliminary data.</text>
</comment>
<name>A0ABQ6VQS4_9PROT</name>
<evidence type="ECO:0000313" key="1">
    <source>
        <dbReference type="EMBL" id="KAB8122200.1"/>
    </source>
</evidence>